<protein>
    <recommendedName>
        <fullName evidence="3">Glycine cleavage system H protein</fullName>
    </recommendedName>
</protein>
<dbReference type="InterPro" id="IPR002930">
    <property type="entry name" value="GCV_H"/>
</dbReference>
<feature type="domain" description="Lipoyl-binding" evidence="4">
    <location>
        <begin position="22"/>
        <end position="104"/>
    </location>
</feature>
<dbReference type="InterPro" id="IPR003016">
    <property type="entry name" value="2-oxoA_DH_lipoyl-BS"/>
</dbReference>
<comment type="subunit">
    <text evidence="3">The glycine cleavage system is composed of four proteins: P, T, L and H.</text>
</comment>
<evidence type="ECO:0000256" key="2">
    <source>
        <dbReference type="ARBA" id="ARBA00022823"/>
    </source>
</evidence>
<dbReference type="EMBL" id="CP076723">
    <property type="protein sequence ID" value="QWV92008.1"/>
    <property type="molecule type" value="Genomic_DNA"/>
</dbReference>
<dbReference type="InterPro" id="IPR000089">
    <property type="entry name" value="Biotin_lipoyl"/>
</dbReference>
<feature type="modified residue" description="N6-lipoyllysine" evidence="3">
    <location>
        <position position="63"/>
    </location>
</feature>
<keyword evidence="2 3" id="KW-0450">Lipoyl</keyword>
<dbReference type="PANTHER" id="PTHR11715:SF3">
    <property type="entry name" value="GLYCINE CLEAVAGE SYSTEM H PROTEIN-RELATED"/>
    <property type="match status" value="1"/>
</dbReference>
<dbReference type="HAMAP" id="MF_00272">
    <property type="entry name" value="GcvH"/>
    <property type="match status" value="1"/>
</dbReference>
<comment type="function">
    <text evidence="3">The glycine cleavage system catalyzes the degradation of glycine. The H protein shuttles the methylamine group of glycine from the P protein to the T protein.</text>
</comment>
<name>A0ABX8J2N4_9BACT</name>
<dbReference type="NCBIfam" id="TIGR00527">
    <property type="entry name" value="gcvH"/>
    <property type="match status" value="1"/>
</dbReference>
<evidence type="ECO:0000259" key="4">
    <source>
        <dbReference type="PROSITE" id="PS50968"/>
    </source>
</evidence>
<gene>
    <name evidence="3 5" type="primary">gcvH</name>
    <name evidence="5" type="ORF">KP004_12315</name>
</gene>
<dbReference type="PROSITE" id="PS00189">
    <property type="entry name" value="LIPOYL"/>
    <property type="match status" value="1"/>
</dbReference>
<evidence type="ECO:0000313" key="6">
    <source>
        <dbReference type="Proteomes" id="UP000683557"/>
    </source>
</evidence>
<evidence type="ECO:0000256" key="3">
    <source>
        <dbReference type="HAMAP-Rule" id="MF_00272"/>
    </source>
</evidence>
<organism evidence="5 6">
    <name type="scientific">Geomonas oryzisoli</name>
    <dbReference type="NCBI Taxonomy" id="2847992"/>
    <lineage>
        <taxon>Bacteria</taxon>
        <taxon>Pseudomonadati</taxon>
        <taxon>Thermodesulfobacteriota</taxon>
        <taxon>Desulfuromonadia</taxon>
        <taxon>Geobacterales</taxon>
        <taxon>Geobacteraceae</taxon>
        <taxon>Geomonas</taxon>
    </lineage>
</organism>
<dbReference type="PROSITE" id="PS50968">
    <property type="entry name" value="BIOTINYL_LIPOYL"/>
    <property type="match status" value="1"/>
</dbReference>
<reference evidence="5 6" key="1">
    <citation type="submission" date="2021-06" db="EMBL/GenBank/DDBJ databases">
        <title>Gemonas diversity in paddy soil.</title>
        <authorList>
            <person name="Liu G."/>
        </authorList>
    </citation>
    <scope>NUCLEOTIDE SEQUENCE [LARGE SCALE GENOMIC DNA]</scope>
    <source>
        <strain evidence="5 6">RG10</strain>
    </source>
</reference>
<keyword evidence="6" id="KW-1185">Reference proteome</keyword>
<comment type="cofactor">
    <cofactor evidence="3">
        <name>(R)-lipoate</name>
        <dbReference type="ChEBI" id="CHEBI:83088"/>
    </cofactor>
    <text evidence="3">Binds 1 lipoyl cofactor covalently.</text>
</comment>
<evidence type="ECO:0000313" key="5">
    <source>
        <dbReference type="EMBL" id="QWV92008.1"/>
    </source>
</evidence>
<sequence length="129" mass="14271">MDFPDELKYSKEHLWVRVEGDRAVIGVTDYAQVELGNVTSVELPEPGDELEQDDSFGSIEARKTVADLYAPLSGTVLEVNTELGTAPEFVNDDPYDGGWLVVIEMADPEELNLLMSAELYEDTVSVSEE</sequence>
<proteinExistence type="inferred from homology"/>
<dbReference type="RefSeq" id="WP_216798832.1">
    <property type="nucleotide sequence ID" value="NZ_CP076723.1"/>
</dbReference>
<dbReference type="CDD" id="cd06848">
    <property type="entry name" value="GCS_H"/>
    <property type="match status" value="1"/>
</dbReference>
<dbReference type="PANTHER" id="PTHR11715">
    <property type="entry name" value="GLYCINE CLEAVAGE SYSTEM H PROTEIN"/>
    <property type="match status" value="1"/>
</dbReference>
<dbReference type="Pfam" id="PF01597">
    <property type="entry name" value="GCV_H"/>
    <property type="match status" value="1"/>
</dbReference>
<evidence type="ECO:0000256" key="1">
    <source>
        <dbReference type="ARBA" id="ARBA00009249"/>
    </source>
</evidence>
<dbReference type="InterPro" id="IPR033753">
    <property type="entry name" value="GCV_H/Fam206"/>
</dbReference>
<accession>A0ABX8J2N4</accession>
<comment type="similarity">
    <text evidence="1 3">Belongs to the GcvH family.</text>
</comment>
<dbReference type="NCBIfam" id="NF002270">
    <property type="entry name" value="PRK01202.1"/>
    <property type="match status" value="1"/>
</dbReference>
<dbReference type="Proteomes" id="UP000683557">
    <property type="component" value="Chromosome"/>
</dbReference>
<dbReference type="InterPro" id="IPR017453">
    <property type="entry name" value="GCV_H_sub"/>
</dbReference>